<organism evidence="2 3">
    <name type="scientific">Collinsella tanakaei</name>
    <dbReference type="NCBI Taxonomy" id="626935"/>
    <lineage>
        <taxon>Bacteria</taxon>
        <taxon>Bacillati</taxon>
        <taxon>Actinomycetota</taxon>
        <taxon>Coriobacteriia</taxon>
        <taxon>Coriobacteriales</taxon>
        <taxon>Coriobacteriaceae</taxon>
        <taxon>Collinsella</taxon>
    </lineage>
</organism>
<dbReference type="Pfam" id="PF04326">
    <property type="entry name" value="SLFN_AlbA_2"/>
    <property type="match status" value="1"/>
</dbReference>
<sequence length="312" mass="35696">MIMGLPRYKDDAGLGDVVLSLSKLKIEGQYWDFKRQWPENKAELLHDIICLANNADGETGLLIIGIDENSGYDIYDINLHAEGRKNTQQLNDFLGSKQWAESLPSARVVPINLNSALIDVVVIEPDDAAVPYYLVQDYKEGKKSVRAGAVYTRHHDGNVSLDGTASPLETERLWRRRFGLDKTPIEKLPQLLSNPVKWHSTKSLLPFGEYGGGYCYYYEDFPEFTLVKSNDPGKDAWEHFMLASPFCHGPNWWTVRIYYHQTLLREIQGAYSDHLWIPAPCWSFLREPNAGLFEDGSCLYTFLLRARWNAFL</sequence>
<dbReference type="InterPro" id="IPR038461">
    <property type="entry name" value="Schlafen_AlbA_2_dom_sf"/>
</dbReference>
<feature type="domain" description="Schlafen AlbA-2" evidence="1">
    <location>
        <begin position="27"/>
        <end position="159"/>
    </location>
</feature>
<dbReference type="AlphaFoldDB" id="A0A3E4QWS0"/>
<comment type="caution">
    <text evidence="2">The sequence shown here is derived from an EMBL/GenBank/DDBJ whole genome shotgun (WGS) entry which is preliminary data.</text>
</comment>
<name>A0A3E4QWS0_9ACTN</name>
<dbReference type="Gene3D" id="3.30.950.30">
    <property type="entry name" value="Schlafen, AAA domain"/>
    <property type="match status" value="1"/>
</dbReference>
<dbReference type="Proteomes" id="UP000260943">
    <property type="component" value="Unassembled WGS sequence"/>
</dbReference>
<accession>A0A3E4QWS0</accession>
<dbReference type="InterPro" id="IPR007421">
    <property type="entry name" value="Schlafen_AlbA_2_dom"/>
</dbReference>
<evidence type="ECO:0000313" key="3">
    <source>
        <dbReference type="Proteomes" id="UP000260943"/>
    </source>
</evidence>
<dbReference type="EMBL" id="QSRJ01000002">
    <property type="protein sequence ID" value="RGL11547.1"/>
    <property type="molecule type" value="Genomic_DNA"/>
</dbReference>
<evidence type="ECO:0000313" key="2">
    <source>
        <dbReference type="EMBL" id="RGL11547.1"/>
    </source>
</evidence>
<evidence type="ECO:0000259" key="1">
    <source>
        <dbReference type="Pfam" id="PF04326"/>
    </source>
</evidence>
<gene>
    <name evidence="2" type="ORF">DXC81_01775</name>
</gene>
<proteinExistence type="predicted"/>
<reference evidence="2 3" key="1">
    <citation type="submission" date="2018-08" db="EMBL/GenBank/DDBJ databases">
        <title>A genome reference for cultivated species of the human gut microbiota.</title>
        <authorList>
            <person name="Zou Y."/>
            <person name="Xue W."/>
            <person name="Luo G."/>
        </authorList>
    </citation>
    <scope>NUCLEOTIDE SEQUENCE [LARGE SCALE GENOMIC DNA]</scope>
    <source>
        <strain evidence="2 3">TF08-14</strain>
    </source>
</reference>
<protein>
    <recommendedName>
        <fullName evidence="1">Schlafen AlbA-2 domain-containing protein</fullName>
    </recommendedName>
</protein>